<comment type="similarity">
    <text evidence="1">Belongs to the heat shock protein 70 family.</text>
</comment>
<name>A0A9D4JND2_DREPO</name>
<gene>
    <name evidence="4" type="ORF">DPMN_120262</name>
</gene>
<organism evidence="4 5">
    <name type="scientific">Dreissena polymorpha</name>
    <name type="common">Zebra mussel</name>
    <name type="synonym">Mytilus polymorpha</name>
    <dbReference type="NCBI Taxonomy" id="45954"/>
    <lineage>
        <taxon>Eukaryota</taxon>
        <taxon>Metazoa</taxon>
        <taxon>Spiralia</taxon>
        <taxon>Lophotrochozoa</taxon>
        <taxon>Mollusca</taxon>
        <taxon>Bivalvia</taxon>
        <taxon>Autobranchia</taxon>
        <taxon>Heteroconchia</taxon>
        <taxon>Euheterodonta</taxon>
        <taxon>Imparidentia</taxon>
        <taxon>Neoheterodontei</taxon>
        <taxon>Myida</taxon>
        <taxon>Dreissenoidea</taxon>
        <taxon>Dreissenidae</taxon>
        <taxon>Dreissena</taxon>
    </lineage>
</organism>
<protein>
    <recommendedName>
        <fullName evidence="6">Heat shock 70 kDa protein 12A</fullName>
    </recommendedName>
</protein>
<reference evidence="4" key="1">
    <citation type="journal article" date="2019" name="bioRxiv">
        <title>The Genome of the Zebra Mussel, Dreissena polymorpha: A Resource for Invasive Species Research.</title>
        <authorList>
            <person name="McCartney M.A."/>
            <person name="Auch B."/>
            <person name="Kono T."/>
            <person name="Mallez S."/>
            <person name="Zhang Y."/>
            <person name="Obille A."/>
            <person name="Becker A."/>
            <person name="Abrahante J.E."/>
            <person name="Garbe J."/>
            <person name="Badalamenti J.P."/>
            <person name="Herman A."/>
            <person name="Mangelson H."/>
            <person name="Liachko I."/>
            <person name="Sullivan S."/>
            <person name="Sone E.D."/>
            <person name="Koren S."/>
            <person name="Silverstein K.A.T."/>
            <person name="Beckman K.B."/>
            <person name="Gohl D.M."/>
        </authorList>
    </citation>
    <scope>NUCLEOTIDE SEQUENCE</scope>
    <source>
        <strain evidence="4">Duluth1</strain>
        <tissue evidence="4">Whole animal</tissue>
    </source>
</reference>
<dbReference type="Gene3D" id="3.30.420.40">
    <property type="match status" value="2"/>
</dbReference>
<evidence type="ECO:0000256" key="3">
    <source>
        <dbReference type="ARBA" id="ARBA00022840"/>
    </source>
</evidence>
<dbReference type="Proteomes" id="UP000828390">
    <property type="component" value="Unassembled WGS sequence"/>
</dbReference>
<dbReference type="GO" id="GO:0005524">
    <property type="term" value="F:ATP binding"/>
    <property type="evidence" value="ECO:0007669"/>
    <property type="project" value="UniProtKB-KW"/>
</dbReference>
<keyword evidence="2" id="KW-0547">Nucleotide-binding</keyword>
<sequence length="479" mass="53454">MRLYNNTDLRKHTMLNDDTGKPLPALIVIATVIKYLKDDLMEFLNDKVAGGIISSDVNWVLTVPAIWNERAKQFMRMAAREAGIDLGHLSLALEPEAASIFCRHSNLRRSTISDNVDISTFLPGTKYIVCDAGGGTVDITVHEVVSDKELKEIDKASGGAWGGTTIDAEFEKLMDTIAGCAVMKSLKEKFMEDYIEFKRSFELKKRDFRNTPTVNLRNISRINDLVEEMTGRSLQDQIQRSVFKDKISQNRDKLSINVDVMESLFGETIQSITCHLSSLLLTHSSIAYIVMVGGFSESTLLQKRVKEAFPGIQVIIPADAGLAVLKGAVMFGHNKRCIISRIARFTYGVQCQTPFDESVHPTNSLRIGRNNRRWAVRSFSKHVEVGQEIPVNQAASQHHYLTRSAQSTISIFASHDKNPLFVDDQGNFLIGEFVVDTENEDSGVYVPYAVEMYFGGTEIQVKALLSNGKETEATFNLPD</sequence>
<keyword evidence="5" id="KW-1185">Reference proteome</keyword>
<accession>A0A9D4JND2</accession>
<dbReference type="SUPFAM" id="SSF53067">
    <property type="entry name" value="Actin-like ATPase domain"/>
    <property type="match status" value="2"/>
</dbReference>
<dbReference type="InterPro" id="IPR043129">
    <property type="entry name" value="ATPase_NBD"/>
</dbReference>
<keyword evidence="3" id="KW-0067">ATP-binding</keyword>
<reference evidence="4" key="2">
    <citation type="submission" date="2020-11" db="EMBL/GenBank/DDBJ databases">
        <authorList>
            <person name="McCartney M.A."/>
            <person name="Auch B."/>
            <person name="Kono T."/>
            <person name="Mallez S."/>
            <person name="Becker A."/>
            <person name="Gohl D.M."/>
            <person name="Silverstein K.A.T."/>
            <person name="Koren S."/>
            <person name="Bechman K.B."/>
            <person name="Herman A."/>
            <person name="Abrahante J.E."/>
            <person name="Garbe J."/>
        </authorList>
    </citation>
    <scope>NUCLEOTIDE SEQUENCE</scope>
    <source>
        <strain evidence="4">Duluth1</strain>
        <tissue evidence="4">Whole animal</tissue>
    </source>
</reference>
<dbReference type="PANTHER" id="PTHR14187:SF5">
    <property type="entry name" value="HEAT SHOCK 70 KDA PROTEIN 12A"/>
    <property type="match status" value="1"/>
</dbReference>
<dbReference type="GO" id="GO:0140662">
    <property type="term" value="F:ATP-dependent protein folding chaperone"/>
    <property type="evidence" value="ECO:0007669"/>
    <property type="project" value="InterPro"/>
</dbReference>
<proteinExistence type="inferred from homology"/>
<evidence type="ECO:0000256" key="2">
    <source>
        <dbReference type="ARBA" id="ARBA00022741"/>
    </source>
</evidence>
<evidence type="ECO:0000313" key="4">
    <source>
        <dbReference type="EMBL" id="KAH3818541.1"/>
    </source>
</evidence>
<evidence type="ECO:0000313" key="5">
    <source>
        <dbReference type="Proteomes" id="UP000828390"/>
    </source>
</evidence>
<dbReference type="EMBL" id="JAIWYP010000005">
    <property type="protein sequence ID" value="KAH3818541.1"/>
    <property type="molecule type" value="Genomic_DNA"/>
</dbReference>
<dbReference type="AlphaFoldDB" id="A0A9D4JND2"/>
<dbReference type="Pfam" id="PF00012">
    <property type="entry name" value="HSP70"/>
    <property type="match status" value="1"/>
</dbReference>
<dbReference type="PANTHER" id="PTHR14187">
    <property type="entry name" value="ALPHA KINASE/ELONGATION FACTOR 2 KINASE"/>
    <property type="match status" value="1"/>
</dbReference>
<evidence type="ECO:0008006" key="6">
    <source>
        <dbReference type="Google" id="ProtNLM"/>
    </source>
</evidence>
<evidence type="ECO:0000256" key="1">
    <source>
        <dbReference type="ARBA" id="ARBA00007381"/>
    </source>
</evidence>
<dbReference type="InterPro" id="IPR013126">
    <property type="entry name" value="Hsp_70_fam"/>
</dbReference>
<comment type="caution">
    <text evidence="4">The sequence shown here is derived from an EMBL/GenBank/DDBJ whole genome shotgun (WGS) entry which is preliminary data.</text>
</comment>
<dbReference type="CDD" id="cd10229">
    <property type="entry name" value="ASKHA_NBD_HSP70_HSPA12"/>
    <property type="match status" value="1"/>
</dbReference>